<evidence type="ECO:0000259" key="1">
    <source>
        <dbReference type="Pfam" id="PF21787"/>
    </source>
</evidence>
<name>A0AAW1JCU9_POPJA</name>
<comment type="caution">
    <text evidence="2">The sequence shown here is derived from an EMBL/GenBank/DDBJ whole genome shotgun (WGS) entry which is preliminary data.</text>
</comment>
<gene>
    <name evidence="2" type="ORF">QE152_g31073</name>
</gene>
<sequence length="216" mass="24767">MEPNNSIVCDKDTDHFVYGEDVESNKAPAIKIAKLKKTLRQAWQKCNSYKQQLTRKIENYDKVFNDDQLQYLSSGSHRGVKWSDDTMAKALKLYMACGENGYEELRKQNLPYPSIRTIQHRLRNLKFQSGILHDVFRLMQISIKMDNFRPEERHVTLLIDEMAIKPGLQYGRSLASLIGRPTMSSSSGAGEELATHAWAFMLACASSRWKQTIAYA</sequence>
<accession>A0AAW1JCU9</accession>
<dbReference type="EMBL" id="JASPKY010000432">
    <property type="protein sequence ID" value="KAK9700694.1"/>
    <property type="molecule type" value="Genomic_DNA"/>
</dbReference>
<dbReference type="InterPro" id="IPR048365">
    <property type="entry name" value="TNP-like_RNaseH_N"/>
</dbReference>
<dbReference type="Pfam" id="PF21787">
    <property type="entry name" value="TNP-like_RNaseH_N"/>
    <property type="match status" value="1"/>
</dbReference>
<feature type="domain" description="Transposable element P transposase-like RNase H" evidence="1">
    <location>
        <begin position="128"/>
        <end position="215"/>
    </location>
</feature>
<proteinExistence type="predicted"/>
<evidence type="ECO:0000313" key="3">
    <source>
        <dbReference type="Proteomes" id="UP001458880"/>
    </source>
</evidence>
<dbReference type="AlphaFoldDB" id="A0AAW1JCU9"/>
<protein>
    <submittedName>
        <fullName evidence="2">Transposase protein</fullName>
    </submittedName>
</protein>
<organism evidence="2 3">
    <name type="scientific">Popillia japonica</name>
    <name type="common">Japanese beetle</name>
    <dbReference type="NCBI Taxonomy" id="7064"/>
    <lineage>
        <taxon>Eukaryota</taxon>
        <taxon>Metazoa</taxon>
        <taxon>Ecdysozoa</taxon>
        <taxon>Arthropoda</taxon>
        <taxon>Hexapoda</taxon>
        <taxon>Insecta</taxon>
        <taxon>Pterygota</taxon>
        <taxon>Neoptera</taxon>
        <taxon>Endopterygota</taxon>
        <taxon>Coleoptera</taxon>
        <taxon>Polyphaga</taxon>
        <taxon>Scarabaeiformia</taxon>
        <taxon>Scarabaeidae</taxon>
        <taxon>Rutelinae</taxon>
        <taxon>Popillia</taxon>
    </lineage>
</organism>
<keyword evidence="3" id="KW-1185">Reference proteome</keyword>
<reference evidence="2 3" key="1">
    <citation type="journal article" date="2024" name="BMC Genomics">
        <title>De novo assembly and annotation of Popillia japonica's genome with initial clues to its potential as an invasive pest.</title>
        <authorList>
            <person name="Cucini C."/>
            <person name="Boschi S."/>
            <person name="Funari R."/>
            <person name="Cardaioli E."/>
            <person name="Iannotti N."/>
            <person name="Marturano G."/>
            <person name="Paoli F."/>
            <person name="Bruttini M."/>
            <person name="Carapelli A."/>
            <person name="Frati F."/>
            <person name="Nardi F."/>
        </authorList>
    </citation>
    <scope>NUCLEOTIDE SEQUENCE [LARGE SCALE GENOMIC DNA]</scope>
    <source>
        <strain evidence="2">DMR45628</strain>
    </source>
</reference>
<dbReference type="Proteomes" id="UP001458880">
    <property type="component" value="Unassembled WGS sequence"/>
</dbReference>
<evidence type="ECO:0000313" key="2">
    <source>
        <dbReference type="EMBL" id="KAK9700694.1"/>
    </source>
</evidence>